<evidence type="ECO:0000313" key="2">
    <source>
        <dbReference type="EMBL" id="MFC0080253.1"/>
    </source>
</evidence>
<sequence length="309" mass="34350">MKTTKILIAFLVSAFAFTACNNDDNPAENETAKPSIDKIELGLGNNEIGTIGEDFHFNAEVIAGDKIENVQIKIQQIAGEKYSKVWSHEISWPQYAGAKNTTIHKHFDIPSDAAEGKYDFIILITDQNGTTLEVKKNLNIYEAGNLPVNPTASVFNVFQNDGFFFRKGKYYQEGASFKTGETFSSQVSISGVKGDGIMYLLLINKNAKHKPESVDQIDFNKVIVYDVYEHKNMTEVGTFTNTPIDGNFNVIRQMPVLKIGAAKDNNSPNPQDITGTRAWTSGDYIYLAVYKNTTYNINFSQAIDVPVSL</sequence>
<evidence type="ECO:0000313" key="3">
    <source>
        <dbReference type="Proteomes" id="UP001589734"/>
    </source>
</evidence>
<dbReference type="RefSeq" id="WP_379682609.1">
    <property type="nucleotide sequence ID" value="NZ_JBHLYW010000032.1"/>
</dbReference>
<dbReference type="EMBL" id="JBHLYW010000032">
    <property type="protein sequence ID" value="MFC0080253.1"/>
    <property type="molecule type" value="Genomic_DNA"/>
</dbReference>
<dbReference type="Pfam" id="PF15418">
    <property type="entry name" value="DUF4625"/>
    <property type="match status" value="1"/>
</dbReference>
<dbReference type="Proteomes" id="UP001589734">
    <property type="component" value="Unassembled WGS sequence"/>
</dbReference>
<reference evidence="2 3" key="1">
    <citation type="submission" date="2024-09" db="EMBL/GenBank/DDBJ databases">
        <authorList>
            <person name="Sun Q."/>
            <person name="Mori K."/>
        </authorList>
    </citation>
    <scope>NUCLEOTIDE SEQUENCE [LARGE SCALE GENOMIC DNA]</scope>
    <source>
        <strain evidence="2 3">CGMCC 1.12926</strain>
    </source>
</reference>
<protein>
    <submittedName>
        <fullName evidence="2">DUF4625 domain-containing protein</fullName>
    </submittedName>
</protein>
<gene>
    <name evidence="2" type="ORF">ACFFLS_24625</name>
</gene>
<keyword evidence="3" id="KW-1185">Reference proteome</keyword>
<comment type="caution">
    <text evidence="2">The sequence shown here is derived from an EMBL/GenBank/DDBJ whole genome shotgun (WGS) entry which is preliminary data.</text>
</comment>
<dbReference type="InterPro" id="IPR027829">
    <property type="entry name" value="DUF4625"/>
</dbReference>
<name>A0ABV6BXS4_9FLAO</name>
<organism evidence="2 3">
    <name type="scientific">Flavobacterium procerum</name>
    <dbReference type="NCBI Taxonomy" id="1455569"/>
    <lineage>
        <taxon>Bacteria</taxon>
        <taxon>Pseudomonadati</taxon>
        <taxon>Bacteroidota</taxon>
        <taxon>Flavobacteriia</taxon>
        <taxon>Flavobacteriales</taxon>
        <taxon>Flavobacteriaceae</taxon>
        <taxon>Flavobacterium</taxon>
    </lineage>
</organism>
<proteinExistence type="predicted"/>
<feature type="chain" id="PRO_5046358540" evidence="1">
    <location>
        <begin position="22"/>
        <end position="309"/>
    </location>
</feature>
<feature type="signal peptide" evidence="1">
    <location>
        <begin position="1"/>
        <end position="21"/>
    </location>
</feature>
<keyword evidence="1" id="KW-0732">Signal</keyword>
<accession>A0ABV6BXS4</accession>
<evidence type="ECO:0000256" key="1">
    <source>
        <dbReference type="SAM" id="SignalP"/>
    </source>
</evidence>
<dbReference type="PROSITE" id="PS51257">
    <property type="entry name" value="PROKAR_LIPOPROTEIN"/>
    <property type="match status" value="1"/>
</dbReference>